<keyword evidence="17" id="KW-1185">Reference proteome</keyword>
<dbReference type="InterPro" id="IPR050736">
    <property type="entry name" value="Sensor_HK_Regulatory"/>
</dbReference>
<evidence type="ECO:0000256" key="2">
    <source>
        <dbReference type="ARBA" id="ARBA00004651"/>
    </source>
</evidence>
<dbReference type="SUPFAM" id="SSF158472">
    <property type="entry name" value="HAMP domain-like"/>
    <property type="match status" value="1"/>
</dbReference>
<dbReference type="CDD" id="cd16922">
    <property type="entry name" value="HATPase_EvgS-ArcB-TorS-like"/>
    <property type="match status" value="1"/>
</dbReference>
<comment type="subcellular location">
    <subcellularLocation>
        <location evidence="2">Cell membrane</location>
        <topology evidence="2">Multi-pass membrane protein</topology>
    </subcellularLocation>
</comment>
<keyword evidence="4" id="KW-1003">Cell membrane</keyword>
<evidence type="ECO:0000256" key="6">
    <source>
        <dbReference type="ARBA" id="ARBA00022679"/>
    </source>
</evidence>
<evidence type="ECO:0000256" key="12">
    <source>
        <dbReference type="SAM" id="Coils"/>
    </source>
</evidence>
<dbReference type="SMART" id="SM00388">
    <property type="entry name" value="HisKA"/>
    <property type="match status" value="1"/>
</dbReference>
<evidence type="ECO:0000313" key="17">
    <source>
        <dbReference type="Proteomes" id="UP001519343"/>
    </source>
</evidence>
<evidence type="ECO:0000259" key="15">
    <source>
        <dbReference type="PROSITE" id="PS50885"/>
    </source>
</evidence>
<dbReference type="EC" id="2.7.13.3" evidence="3"/>
<sequence>MKWINKSLFRRLLVSYLVIVLFGLGAVGFAISYFAKDHFYDVTQEELVRKAKNVNLAIQDLPLPNQEVQNLLAFFDQSFDTRIWLFDRSGKIVASSMEDEVFIGKSVAESMVSKVLKGKQVVSELEQFEGLDKPMLSVVVPWGKKDMIYGGIVLHSPVEGINKTFGFMRETTLWVTLLGVLITTAMVSYLSWSISLPLRKIERTAVEIGTGNYNQRVSISNPDEIGDLAQTINKLAAKLQTVEQDRERQEKIRTDFIANISHELRTPLTAMQGFLEALQDGLVEGEESRQKYYQVMYQESLHLNRLVDDLMDLVKLENEEVTLYKAPVDLGEVLKKVSFTLEEEASEKATELKLSIPEESLPMVFADKDRVVQIFKNLLKNAVKFTENGEIRLQAKSEGDFVRVDVADTGIGISEGDLDRIWERFFKVDRGRSKANKGTGLGLSIVKKLTELHDGRISVKSSLGEGTTFSVWLPKAEAKRHSA</sequence>
<dbReference type="GO" id="GO:0016301">
    <property type="term" value="F:kinase activity"/>
    <property type="evidence" value="ECO:0007669"/>
    <property type="project" value="UniProtKB-KW"/>
</dbReference>
<evidence type="ECO:0000256" key="1">
    <source>
        <dbReference type="ARBA" id="ARBA00000085"/>
    </source>
</evidence>
<comment type="caution">
    <text evidence="16">The sequence shown here is derived from an EMBL/GenBank/DDBJ whole genome shotgun (WGS) entry which is preliminary data.</text>
</comment>
<dbReference type="PRINTS" id="PR00344">
    <property type="entry name" value="BCTRLSENSOR"/>
</dbReference>
<dbReference type="SMART" id="SM00387">
    <property type="entry name" value="HATPase_c"/>
    <property type="match status" value="1"/>
</dbReference>
<keyword evidence="5" id="KW-0597">Phosphoprotein</keyword>
<dbReference type="InterPro" id="IPR036890">
    <property type="entry name" value="HATPase_C_sf"/>
</dbReference>
<comment type="catalytic activity">
    <reaction evidence="1">
        <text>ATP + protein L-histidine = ADP + protein N-phospho-L-histidine.</text>
        <dbReference type="EC" id="2.7.13.3"/>
    </reaction>
</comment>
<feature type="domain" description="HAMP" evidence="15">
    <location>
        <begin position="192"/>
        <end position="244"/>
    </location>
</feature>
<dbReference type="SUPFAM" id="SSF47384">
    <property type="entry name" value="Homodimeric domain of signal transducing histidine kinase"/>
    <property type="match status" value="1"/>
</dbReference>
<keyword evidence="10" id="KW-0902">Two-component regulatory system</keyword>
<feature type="domain" description="Histidine kinase" evidence="14">
    <location>
        <begin position="259"/>
        <end position="477"/>
    </location>
</feature>
<dbReference type="Pfam" id="PF02518">
    <property type="entry name" value="HATPase_c"/>
    <property type="match status" value="1"/>
</dbReference>
<gene>
    <name evidence="16" type="ORF">J2Z37_004112</name>
</gene>
<evidence type="ECO:0000256" key="5">
    <source>
        <dbReference type="ARBA" id="ARBA00022553"/>
    </source>
</evidence>
<dbReference type="InterPro" id="IPR036097">
    <property type="entry name" value="HisK_dim/P_sf"/>
</dbReference>
<dbReference type="RefSeq" id="WP_209812100.1">
    <property type="nucleotide sequence ID" value="NZ_JAGGKT010000016.1"/>
</dbReference>
<organism evidence="16 17">
    <name type="scientific">Ammoniphilus resinae</name>
    <dbReference type="NCBI Taxonomy" id="861532"/>
    <lineage>
        <taxon>Bacteria</taxon>
        <taxon>Bacillati</taxon>
        <taxon>Bacillota</taxon>
        <taxon>Bacilli</taxon>
        <taxon>Bacillales</taxon>
        <taxon>Paenibacillaceae</taxon>
        <taxon>Aneurinibacillus group</taxon>
        <taxon>Ammoniphilus</taxon>
    </lineage>
</organism>
<feature type="transmembrane region" description="Helical" evidence="13">
    <location>
        <begin position="12"/>
        <end position="35"/>
    </location>
</feature>
<dbReference type="EMBL" id="JAGGKT010000016">
    <property type="protein sequence ID" value="MBP1934095.1"/>
    <property type="molecule type" value="Genomic_DNA"/>
</dbReference>
<dbReference type="Gene3D" id="1.10.287.130">
    <property type="match status" value="1"/>
</dbReference>
<feature type="coiled-coil region" evidence="12">
    <location>
        <begin position="225"/>
        <end position="252"/>
    </location>
</feature>
<evidence type="ECO:0000256" key="8">
    <source>
        <dbReference type="ARBA" id="ARBA00022777"/>
    </source>
</evidence>
<evidence type="ECO:0000256" key="7">
    <source>
        <dbReference type="ARBA" id="ARBA00022741"/>
    </source>
</evidence>
<keyword evidence="12" id="KW-0175">Coiled coil</keyword>
<dbReference type="Gene3D" id="6.10.340.10">
    <property type="match status" value="1"/>
</dbReference>
<name>A0ABS4GV06_9BACL</name>
<protein>
    <recommendedName>
        <fullName evidence="3">histidine kinase</fullName>
        <ecNumber evidence="3">2.7.13.3</ecNumber>
    </recommendedName>
</protein>
<dbReference type="CDD" id="cd00082">
    <property type="entry name" value="HisKA"/>
    <property type="match status" value="1"/>
</dbReference>
<keyword evidence="8 16" id="KW-0418">Kinase</keyword>
<dbReference type="PROSITE" id="PS50885">
    <property type="entry name" value="HAMP"/>
    <property type="match status" value="1"/>
</dbReference>
<keyword evidence="13" id="KW-1133">Transmembrane helix</keyword>
<keyword evidence="6" id="KW-0808">Transferase</keyword>
<reference evidence="16 17" key="1">
    <citation type="submission" date="2021-03" db="EMBL/GenBank/DDBJ databases">
        <title>Genomic Encyclopedia of Type Strains, Phase IV (KMG-IV): sequencing the most valuable type-strain genomes for metagenomic binning, comparative biology and taxonomic classification.</title>
        <authorList>
            <person name="Goeker M."/>
        </authorList>
    </citation>
    <scope>NUCLEOTIDE SEQUENCE [LARGE SCALE GENOMIC DNA]</scope>
    <source>
        <strain evidence="16 17">DSM 24738</strain>
    </source>
</reference>
<dbReference type="PANTHER" id="PTHR43711">
    <property type="entry name" value="TWO-COMPONENT HISTIDINE KINASE"/>
    <property type="match status" value="1"/>
</dbReference>
<accession>A0ABS4GV06</accession>
<evidence type="ECO:0000259" key="14">
    <source>
        <dbReference type="PROSITE" id="PS50109"/>
    </source>
</evidence>
<dbReference type="PROSITE" id="PS50109">
    <property type="entry name" value="HIS_KIN"/>
    <property type="match status" value="1"/>
</dbReference>
<dbReference type="Pfam" id="PF00672">
    <property type="entry name" value="HAMP"/>
    <property type="match status" value="1"/>
</dbReference>
<keyword evidence="11 13" id="KW-0472">Membrane</keyword>
<dbReference type="CDD" id="cd06225">
    <property type="entry name" value="HAMP"/>
    <property type="match status" value="1"/>
</dbReference>
<feature type="transmembrane region" description="Helical" evidence="13">
    <location>
        <begin position="173"/>
        <end position="192"/>
    </location>
</feature>
<dbReference type="InterPro" id="IPR003661">
    <property type="entry name" value="HisK_dim/P_dom"/>
</dbReference>
<dbReference type="SUPFAM" id="SSF55874">
    <property type="entry name" value="ATPase domain of HSP90 chaperone/DNA topoisomerase II/histidine kinase"/>
    <property type="match status" value="1"/>
</dbReference>
<evidence type="ECO:0000313" key="16">
    <source>
        <dbReference type="EMBL" id="MBP1934095.1"/>
    </source>
</evidence>
<evidence type="ECO:0000256" key="13">
    <source>
        <dbReference type="SAM" id="Phobius"/>
    </source>
</evidence>
<dbReference type="SMART" id="SM00304">
    <property type="entry name" value="HAMP"/>
    <property type="match status" value="1"/>
</dbReference>
<dbReference type="InterPro" id="IPR005467">
    <property type="entry name" value="His_kinase_dom"/>
</dbReference>
<dbReference type="Gene3D" id="3.30.565.10">
    <property type="entry name" value="Histidine kinase-like ATPase, C-terminal domain"/>
    <property type="match status" value="1"/>
</dbReference>
<dbReference type="Proteomes" id="UP001519343">
    <property type="component" value="Unassembled WGS sequence"/>
</dbReference>
<dbReference type="Gene3D" id="3.30.450.20">
    <property type="entry name" value="PAS domain"/>
    <property type="match status" value="1"/>
</dbReference>
<evidence type="ECO:0000256" key="11">
    <source>
        <dbReference type="ARBA" id="ARBA00023136"/>
    </source>
</evidence>
<dbReference type="InterPro" id="IPR004358">
    <property type="entry name" value="Sig_transdc_His_kin-like_C"/>
</dbReference>
<evidence type="ECO:0000256" key="4">
    <source>
        <dbReference type="ARBA" id="ARBA00022475"/>
    </source>
</evidence>
<evidence type="ECO:0000256" key="3">
    <source>
        <dbReference type="ARBA" id="ARBA00012438"/>
    </source>
</evidence>
<proteinExistence type="predicted"/>
<keyword evidence="9" id="KW-0067">ATP-binding</keyword>
<keyword evidence="13" id="KW-0812">Transmembrane</keyword>
<evidence type="ECO:0000256" key="9">
    <source>
        <dbReference type="ARBA" id="ARBA00022840"/>
    </source>
</evidence>
<evidence type="ECO:0000256" key="10">
    <source>
        <dbReference type="ARBA" id="ARBA00023012"/>
    </source>
</evidence>
<dbReference type="PANTHER" id="PTHR43711:SF1">
    <property type="entry name" value="HISTIDINE KINASE 1"/>
    <property type="match status" value="1"/>
</dbReference>
<keyword evidence="7" id="KW-0547">Nucleotide-binding</keyword>
<dbReference type="Pfam" id="PF00512">
    <property type="entry name" value="HisKA"/>
    <property type="match status" value="1"/>
</dbReference>
<dbReference type="InterPro" id="IPR003594">
    <property type="entry name" value="HATPase_dom"/>
</dbReference>
<dbReference type="InterPro" id="IPR003660">
    <property type="entry name" value="HAMP_dom"/>
</dbReference>